<dbReference type="PANTHER" id="PTHR10730:SF45">
    <property type="entry name" value="PROCOLLAGEN-LYSINE,2-OXOGLUTARATE 5-DIOXYGENASE"/>
    <property type="match status" value="1"/>
</dbReference>
<keyword evidence="14" id="KW-0325">Glycoprotein</keyword>
<evidence type="ECO:0000256" key="4">
    <source>
        <dbReference type="ARBA" id="ARBA00004427"/>
    </source>
</evidence>
<evidence type="ECO:0000256" key="13">
    <source>
        <dbReference type="ARBA" id="ARBA00023136"/>
    </source>
</evidence>
<keyword evidence="13" id="KW-0472">Membrane</keyword>
<dbReference type="PROSITE" id="PS01325">
    <property type="entry name" value="LYS_HYDROXYLASE"/>
    <property type="match status" value="1"/>
</dbReference>
<feature type="chain" id="PRO_5029891547" description="procollagen-lysine 5-dioxygenase" evidence="16">
    <location>
        <begin position="20"/>
        <end position="720"/>
    </location>
</feature>
<protein>
    <recommendedName>
        <fullName evidence="5">procollagen-lysine 5-dioxygenase</fullName>
        <ecNumber evidence="5">1.14.11.4</ecNumber>
    </recommendedName>
</protein>
<dbReference type="EC" id="1.14.11.4" evidence="5"/>
<dbReference type="InterPro" id="IPR050757">
    <property type="entry name" value="Collagen_mod_GT25"/>
</dbReference>
<feature type="signal peptide" evidence="16">
    <location>
        <begin position="1"/>
        <end position="19"/>
    </location>
</feature>
<evidence type="ECO:0000256" key="8">
    <source>
        <dbReference type="ARBA" id="ARBA00022824"/>
    </source>
</evidence>
<dbReference type="Pfam" id="PF03171">
    <property type="entry name" value="2OG-FeII_Oxy"/>
    <property type="match status" value="1"/>
</dbReference>
<dbReference type="InterPro" id="IPR001006">
    <property type="entry name" value="Procol_lys_dOase"/>
</dbReference>
<evidence type="ECO:0000256" key="14">
    <source>
        <dbReference type="ARBA" id="ARBA00023180"/>
    </source>
</evidence>
<dbReference type="Pfam" id="PF25342">
    <property type="entry name" value="GT_PLOD"/>
    <property type="match status" value="1"/>
</dbReference>
<dbReference type="InterPro" id="IPR044861">
    <property type="entry name" value="IPNS-like_FE2OG_OXY"/>
</dbReference>
<dbReference type="EnsemblMetazoa" id="CLYHEMT013208.1">
    <property type="protein sequence ID" value="CLYHEMP013208.1"/>
    <property type="gene ID" value="CLYHEMG013208"/>
</dbReference>
<keyword evidence="10" id="KW-0223">Dioxygenase</keyword>
<dbReference type="GO" id="GO:0031418">
    <property type="term" value="F:L-ascorbic acid binding"/>
    <property type="evidence" value="ECO:0007669"/>
    <property type="project" value="UniProtKB-KW"/>
</dbReference>
<keyword evidence="12" id="KW-0408">Iron</keyword>
<evidence type="ECO:0000256" key="16">
    <source>
        <dbReference type="SAM" id="SignalP"/>
    </source>
</evidence>
<evidence type="ECO:0000256" key="7">
    <source>
        <dbReference type="ARBA" id="ARBA00022729"/>
    </source>
</evidence>
<evidence type="ECO:0000256" key="6">
    <source>
        <dbReference type="ARBA" id="ARBA00022723"/>
    </source>
</evidence>
<keyword evidence="11" id="KW-0560">Oxidoreductase</keyword>
<comment type="cofactor">
    <cofactor evidence="2">
        <name>L-ascorbate</name>
        <dbReference type="ChEBI" id="CHEBI:38290"/>
    </cofactor>
</comment>
<evidence type="ECO:0000256" key="11">
    <source>
        <dbReference type="ARBA" id="ARBA00023002"/>
    </source>
</evidence>
<evidence type="ECO:0000256" key="5">
    <source>
        <dbReference type="ARBA" id="ARBA00012264"/>
    </source>
</evidence>
<reference evidence="18" key="1">
    <citation type="submission" date="2021-01" db="UniProtKB">
        <authorList>
            <consortium name="EnsemblMetazoa"/>
        </authorList>
    </citation>
    <scope>IDENTIFICATION</scope>
</reference>
<dbReference type="InterPro" id="IPR006620">
    <property type="entry name" value="Pro_4_hyd_alph"/>
</dbReference>
<dbReference type="AlphaFoldDB" id="A0A7M5WUG8"/>
<evidence type="ECO:0000256" key="2">
    <source>
        <dbReference type="ARBA" id="ARBA00001961"/>
    </source>
</evidence>
<evidence type="ECO:0000259" key="17">
    <source>
        <dbReference type="PROSITE" id="PS51471"/>
    </source>
</evidence>
<keyword evidence="19" id="KW-1185">Reference proteome</keyword>
<dbReference type="RefSeq" id="XP_066916901.1">
    <property type="nucleotide sequence ID" value="XM_067060800.1"/>
</dbReference>
<evidence type="ECO:0000256" key="10">
    <source>
        <dbReference type="ARBA" id="ARBA00022964"/>
    </source>
</evidence>
<dbReference type="SUPFAM" id="SSF53448">
    <property type="entry name" value="Nucleotide-diphospho-sugar transferases"/>
    <property type="match status" value="1"/>
</dbReference>
<dbReference type="Gene3D" id="2.60.120.620">
    <property type="entry name" value="q2cbj1_9rhob like domain"/>
    <property type="match status" value="1"/>
</dbReference>
<dbReference type="GeneID" id="136804061"/>
<dbReference type="InterPro" id="IPR005123">
    <property type="entry name" value="Oxoglu/Fe-dep_dioxygenase_dom"/>
</dbReference>
<dbReference type="PANTHER" id="PTHR10730">
    <property type="entry name" value="PROCOLLAGEN-LYSINE,2-OXOGLUTARATE 5-DIOXYGENASE/GLYCOSYLTRANSFERASE 25 FAMILY MEMBER"/>
    <property type="match status" value="1"/>
</dbReference>
<sequence length="720" mass="83226">MKFAVVVSLLTVLACVCNARKLKIVTVATDETDGYLRFQRSAKLYGLDVEVFGMHEEWLGGDMANGPGGGHKINLLRRHLRKYENEEDLIMMFTDSYDVVFTEGPEEILKKYDSFNATILFSSEDFCWPDKSLAKDYPAPDVENGYRFLCSGGIIGPANKLFEVISMEVIENTSDDQLYYTKIFLEKRDKYNMKLDSSSVLFQNLNGNKDHVELNFDLKNARVTNSRYNTFPSVIHGNGPSKLYLDHLGNYIANSWSFSESCISCKEDTFLLSDIKEEDWPTILIGLFIPEPTPFVQSYLRHISSQRYPKSKIDIFLHSVDPHHNEDVEKWQKEFSSQYRSFTLKGPRSFLTDKEGRNMGIAHCQKVGCDYYFSVDADVTLSNHDSLKLLLQQNRTFLTPMLSKHGKLWSNFWGAIGSDGFYARSPDYIDIVKNIRRGVWNVPHVASAYLIKASAIKQMVVNPFYSERRDQDMIFGENNRDRGVFMYVTNMEHFGHLKETETYTTNYKHNDLHQLFSNRLDWEERYLHPNYTNYLKPNSDMPMPCPDVYWFPLVTANYTEDLIEECEHFGGWSGGRHEDKRISGGYENVPTVDIHMNQIGFEKQWLQILKDYVAPMCTRIYTGYNPHSHAIMNFVVKYTPTGQKYLRPHHDASTFTINMALNRRGIDYEGGGARFLRYNCSVRDTQVGWALIHPGRLTHQHEGLETTKGTRYIMVSFIDP</sequence>
<evidence type="ECO:0000313" key="18">
    <source>
        <dbReference type="EnsemblMetazoa" id="CLYHEMP013208.1"/>
    </source>
</evidence>
<dbReference type="GO" id="GO:0005789">
    <property type="term" value="C:endoplasmic reticulum membrane"/>
    <property type="evidence" value="ECO:0007669"/>
    <property type="project" value="UniProtKB-SubCell"/>
</dbReference>
<dbReference type="Proteomes" id="UP000594262">
    <property type="component" value="Unplaced"/>
</dbReference>
<keyword evidence="6" id="KW-0479">Metal-binding</keyword>
<keyword evidence="7 16" id="KW-0732">Signal</keyword>
<evidence type="ECO:0000256" key="9">
    <source>
        <dbReference type="ARBA" id="ARBA00022896"/>
    </source>
</evidence>
<comment type="subcellular location">
    <subcellularLocation>
        <location evidence="3">Endoplasmic reticulum membrane</location>
        <topology evidence="3">Peripheral membrane protein</topology>
        <orientation evidence="3">Lumenal side</orientation>
    </subcellularLocation>
    <subcellularLocation>
        <location evidence="4">Rough endoplasmic reticulum</location>
    </subcellularLocation>
</comment>
<proteinExistence type="predicted"/>
<keyword evidence="8" id="KW-0256">Endoplasmic reticulum</keyword>
<dbReference type="GO" id="GO:0005791">
    <property type="term" value="C:rough endoplasmic reticulum"/>
    <property type="evidence" value="ECO:0007669"/>
    <property type="project" value="UniProtKB-SubCell"/>
</dbReference>
<dbReference type="GO" id="GO:0005506">
    <property type="term" value="F:iron ion binding"/>
    <property type="evidence" value="ECO:0007669"/>
    <property type="project" value="InterPro"/>
</dbReference>
<evidence type="ECO:0000313" key="19">
    <source>
        <dbReference type="Proteomes" id="UP000594262"/>
    </source>
</evidence>
<comment type="cofactor">
    <cofactor evidence="1">
        <name>Fe(2+)</name>
        <dbReference type="ChEBI" id="CHEBI:29033"/>
    </cofactor>
</comment>
<dbReference type="InterPro" id="IPR057589">
    <property type="entry name" value="GT_PLOD"/>
</dbReference>
<evidence type="ECO:0000256" key="15">
    <source>
        <dbReference type="ARBA" id="ARBA00047930"/>
    </source>
</evidence>
<accession>A0A7M5WUG8</accession>
<dbReference type="GO" id="GO:0008475">
    <property type="term" value="F:procollagen-lysine 5-dioxygenase activity"/>
    <property type="evidence" value="ECO:0007669"/>
    <property type="project" value="UniProtKB-EC"/>
</dbReference>
<dbReference type="SMART" id="SM00702">
    <property type="entry name" value="P4Hc"/>
    <property type="match status" value="1"/>
</dbReference>
<dbReference type="OrthoDB" id="69177at2759"/>
<evidence type="ECO:0000256" key="1">
    <source>
        <dbReference type="ARBA" id="ARBA00001954"/>
    </source>
</evidence>
<comment type="catalytic activity">
    <reaction evidence="15">
        <text>L-lysyl-[collagen] + 2-oxoglutarate + O2 = (5R)-5-hydroxy-L-lysyl-[collagen] + succinate + CO2</text>
        <dbReference type="Rhea" id="RHEA:16569"/>
        <dbReference type="Rhea" id="RHEA-COMP:12751"/>
        <dbReference type="Rhea" id="RHEA-COMP:12752"/>
        <dbReference type="ChEBI" id="CHEBI:15379"/>
        <dbReference type="ChEBI" id="CHEBI:16526"/>
        <dbReference type="ChEBI" id="CHEBI:16810"/>
        <dbReference type="ChEBI" id="CHEBI:29969"/>
        <dbReference type="ChEBI" id="CHEBI:30031"/>
        <dbReference type="ChEBI" id="CHEBI:133442"/>
        <dbReference type="EC" id="1.14.11.4"/>
    </reaction>
</comment>
<dbReference type="PROSITE" id="PS51471">
    <property type="entry name" value="FE2OG_OXY"/>
    <property type="match status" value="1"/>
</dbReference>
<dbReference type="PROSITE" id="PS51257">
    <property type="entry name" value="PROKAR_LIPOPROTEIN"/>
    <property type="match status" value="1"/>
</dbReference>
<feature type="domain" description="Fe2OG dioxygenase" evidence="17">
    <location>
        <begin position="626"/>
        <end position="720"/>
    </location>
</feature>
<evidence type="ECO:0000256" key="3">
    <source>
        <dbReference type="ARBA" id="ARBA00004367"/>
    </source>
</evidence>
<dbReference type="InterPro" id="IPR029044">
    <property type="entry name" value="Nucleotide-diphossugar_trans"/>
</dbReference>
<name>A0A7M5WUG8_9CNID</name>
<keyword evidence="9" id="KW-0847">Vitamin C</keyword>
<evidence type="ECO:0000256" key="12">
    <source>
        <dbReference type="ARBA" id="ARBA00023004"/>
    </source>
</evidence>
<organism evidence="18 19">
    <name type="scientific">Clytia hemisphaerica</name>
    <dbReference type="NCBI Taxonomy" id="252671"/>
    <lineage>
        <taxon>Eukaryota</taxon>
        <taxon>Metazoa</taxon>
        <taxon>Cnidaria</taxon>
        <taxon>Hydrozoa</taxon>
        <taxon>Hydroidolina</taxon>
        <taxon>Leptothecata</taxon>
        <taxon>Obeliida</taxon>
        <taxon>Clytiidae</taxon>
        <taxon>Clytia</taxon>
    </lineage>
</organism>